<dbReference type="SUPFAM" id="SSF51197">
    <property type="entry name" value="Clavaminate synthase-like"/>
    <property type="match status" value="1"/>
</dbReference>
<evidence type="ECO:0000313" key="9">
    <source>
        <dbReference type="Proteomes" id="UP000195787"/>
    </source>
</evidence>
<keyword evidence="3" id="KW-0479">Metal-binding</keyword>
<dbReference type="Proteomes" id="UP000195787">
    <property type="component" value="Unassembled WGS sequence"/>
</dbReference>
<keyword evidence="4 8" id="KW-0223">Dioxygenase</keyword>
<dbReference type="PANTHER" id="PTHR43779">
    <property type="entry name" value="DIOXYGENASE RV0097-RELATED"/>
    <property type="match status" value="1"/>
</dbReference>
<evidence type="ECO:0000256" key="1">
    <source>
        <dbReference type="ARBA" id="ARBA00001954"/>
    </source>
</evidence>
<keyword evidence="6" id="KW-0408">Iron</keyword>
<dbReference type="InterPro" id="IPR051178">
    <property type="entry name" value="TfdA_dioxygenase"/>
</dbReference>
<gene>
    <name evidence="8" type="ORF">CZ674_02315</name>
</gene>
<comment type="cofactor">
    <cofactor evidence="1">
        <name>Fe(2+)</name>
        <dbReference type="ChEBI" id="CHEBI:29033"/>
    </cofactor>
</comment>
<keyword evidence="9" id="KW-1185">Reference proteome</keyword>
<evidence type="ECO:0000259" key="7">
    <source>
        <dbReference type="Pfam" id="PF02668"/>
    </source>
</evidence>
<dbReference type="EC" id="1.14.11.17" evidence="8"/>
<keyword evidence="5 8" id="KW-0560">Oxidoreductase</keyword>
<protein>
    <submittedName>
        <fullName evidence="8">Alpha-ketoglutarate-dependent taurine dioxygenase</fullName>
        <ecNumber evidence="8">1.14.11.17</ecNumber>
    </submittedName>
</protein>
<dbReference type="OrthoDB" id="581608at2"/>
<organism evidence="8 9">
    <name type="scientific">Agrococcus casei LMG 22410</name>
    <dbReference type="NCBI Taxonomy" id="1255656"/>
    <lineage>
        <taxon>Bacteria</taxon>
        <taxon>Bacillati</taxon>
        <taxon>Actinomycetota</taxon>
        <taxon>Actinomycetes</taxon>
        <taxon>Micrococcales</taxon>
        <taxon>Microbacteriaceae</taxon>
        <taxon>Agrococcus</taxon>
    </lineage>
</organism>
<dbReference type="InterPro" id="IPR003819">
    <property type="entry name" value="TauD/TfdA-like"/>
</dbReference>
<comment type="similarity">
    <text evidence="2">Belongs to the TfdA dioxygenase family.</text>
</comment>
<sequence length="281" mass="31847">MGVVVKDFNVDTVTSEDIDRLKQSIYRDKVAVLRNQGDITPEQFVKLGHMFGELVSYHEPMYHHPDFEEIFVSSNIPEDGKQIGVPKTGKFWHADYQFMPQPFAFTIFSPKVLPPKNRGTFFINMAKAYEALPQELKDAAAGTTSSHSVRKFFKIRPDDVYRPLGEIIREVEEHTPAVTFPTVMEHPVTGEKILFISEGFTVELHGSDDPDLLDKLFDATGQLDQEFAHPNIYQHAYEPGDIVIWDNRTLIHRALHTTTPAATVSHRVTALDGLPLYARAL</sequence>
<feature type="domain" description="TauD/TfdA-like" evidence="7">
    <location>
        <begin position="7"/>
        <end position="257"/>
    </location>
</feature>
<evidence type="ECO:0000313" key="8">
    <source>
        <dbReference type="EMBL" id="SJM50338.1"/>
    </source>
</evidence>
<dbReference type="InterPro" id="IPR042098">
    <property type="entry name" value="TauD-like_sf"/>
</dbReference>
<evidence type="ECO:0000256" key="3">
    <source>
        <dbReference type="ARBA" id="ARBA00022723"/>
    </source>
</evidence>
<name>A0A1R4F327_9MICO</name>
<accession>A0A1R4F327</accession>
<dbReference type="PANTHER" id="PTHR43779:SF3">
    <property type="entry name" value="(3R)-3-[(CARBOXYMETHYL)AMINO]FATTY ACID OXYGENASE_DECARBOXYLASE"/>
    <property type="match status" value="1"/>
</dbReference>
<dbReference type="Gene3D" id="3.60.130.10">
    <property type="entry name" value="Clavaminate synthase-like"/>
    <property type="match status" value="1"/>
</dbReference>
<evidence type="ECO:0000256" key="6">
    <source>
        <dbReference type="ARBA" id="ARBA00023004"/>
    </source>
</evidence>
<evidence type="ECO:0000256" key="2">
    <source>
        <dbReference type="ARBA" id="ARBA00005896"/>
    </source>
</evidence>
<dbReference type="GO" id="GO:0000908">
    <property type="term" value="F:taurine dioxygenase activity"/>
    <property type="evidence" value="ECO:0007669"/>
    <property type="project" value="UniProtKB-EC"/>
</dbReference>
<dbReference type="GO" id="GO:0046872">
    <property type="term" value="F:metal ion binding"/>
    <property type="evidence" value="ECO:0007669"/>
    <property type="project" value="UniProtKB-KW"/>
</dbReference>
<proteinExistence type="inferred from homology"/>
<dbReference type="EMBL" id="FUHU01000013">
    <property type="protein sequence ID" value="SJM50338.1"/>
    <property type="molecule type" value="Genomic_DNA"/>
</dbReference>
<reference evidence="8 9" key="1">
    <citation type="submission" date="2017-02" db="EMBL/GenBank/DDBJ databases">
        <authorList>
            <person name="Peterson S.W."/>
        </authorList>
    </citation>
    <scope>NUCLEOTIDE SEQUENCE [LARGE SCALE GENOMIC DNA]</scope>
    <source>
        <strain evidence="8 9">LMG 22410</strain>
    </source>
</reference>
<dbReference type="AlphaFoldDB" id="A0A1R4F327"/>
<dbReference type="Pfam" id="PF02668">
    <property type="entry name" value="TauD"/>
    <property type="match status" value="1"/>
</dbReference>
<evidence type="ECO:0000256" key="4">
    <source>
        <dbReference type="ARBA" id="ARBA00022964"/>
    </source>
</evidence>
<evidence type="ECO:0000256" key="5">
    <source>
        <dbReference type="ARBA" id="ARBA00023002"/>
    </source>
</evidence>